<dbReference type="EMBL" id="JAMQON010000002">
    <property type="protein sequence ID" value="MDS0259937.1"/>
    <property type="molecule type" value="Genomic_DNA"/>
</dbReference>
<feature type="transmembrane region" description="Helical" evidence="1">
    <location>
        <begin position="25"/>
        <end position="56"/>
    </location>
</feature>
<dbReference type="InterPro" id="IPR055941">
    <property type="entry name" value="DUF7519"/>
</dbReference>
<feature type="transmembrane region" description="Helical" evidence="1">
    <location>
        <begin position="195"/>
        <end position="211"/>
    </location>
</feature>
<feature type="transmembrane region" description="Helical" evidence="1">
    <location>
        <begin position="383"/>
        <end position="408"/>
    </location>
</feature>
<organism evidence="2 3">
    <name type="scientific">Haloarcula saliterrae</name>
    <dbReference type="NCBI Taxonomy" id="2950534"/>
    <lineage>
        <taxon>Archaea</taxon>
        <taxon>Methanobacteriati</taxon>
        <taxon>Methanobacteriota</taxon>
        <taxon>Stenosarchaea group</taxon>
        <taxon>Halobacteria</taxon>
        <taxon>Halobacteriales</taxon>
        <taxon>Haloarculaceae</taxon>
        <taxon>Haloarcula</taxon>
    </lineage>
</organism>
<keyword evidence="3" id="KW-1185">Reference proteome</keyword>
<feature type="transmembrane region" description="Helical" evidence="1">
    <location>
        <begin position="294"/>
        <end position="312"/>
    </location>
</feature>
<feature type="transmembrane region" description="Helical" evidence="1">
    <location>
        <begin position="441"/>
        <end position="460"/>
    </location>
</feature>
<keyword evidence="1" id="KW-0812">Transmembrane</keyword>
<protein>
    <submittedName>
        <fullName evidence="2">Uncharacterized protein</fullName>
    </submittedName>
</protein>
<name>A0ABU2FCF0_9EURY</name>
<dbReference type="Pfam" id="PF24363">
    <property type="entry name" value="DUF7519"/>
    <property type="match status" value="1"/>
</dbReference>
<feature type="transmembrane region" description="Helical" evidence="1">
    <location>
        <begin position="135"/>
        <end position="157"/>
    </location>
</feature>
<feature type="transmembrane region" description="Helical" evidence="1">
    <location>
        <begin position="513"/>
        <end position="530"/>
    </location>
</feature>
<comment type="caution">
    <text evidence="2">The sequence shown here is derived from an EMBL/GenBank/DDBJ whole genome shotgun (WGS) entry which is preliminary data.</text>
</comment>
<feature type="transmembrane region" description="Helical" evidence="1">
    <location>
        <begin position="481"/>
        <end position="501"/>
    </location>
</feature>
<keyword evidence="1" id="KW-1133">Transmembrane helix</keyword>
<feature type="transmembrane region" description="Helical" evidence="1">
    <location>
        <begin position="68"/>
        <end position="93"/>
    </location>
</feature>
<gene>
    <name evidence="2" type="ORF">NDI56_11080</name>
</gene>
<proteinExistence type="predicted"/>
<feature type="transmembrane region" description="Helical" evidence="1">
    <location>
        <begin position="105"/>
        <end position="123"/>
    </location>
</feature>
<sequence>MTDTSDDPTGLPGTSRAVVLGLTGLLVAVLLSTVATAPLLASVVGVGLVLALSMWLVGCDQWTPAGRLLASLLVAPIAAGLVAVAAGTVAAALGESSVTGGPGTLAALVVTGGCVLAVFGAAISTRGAYDRDRSATYLGVVGRTGLALAVVAGVAIANSIVSLSATDGGDGSRTAVGAVLAPVVDPLFAPTPGDTHLAVFCLCLAVVTLAFERAVTALPLTELVPETPDSPDLGATVEAVARRLRWTALVLVGASVVAAAVELRFGQPEIAGALAPTAYDLLVALTGSPGLRTAMWTLFVASAVTRLAVWVVQRTARSSTERVGTAAAPYVGGSVLAVGLFAIAGPAVGRVQTLVQSGAPTPVRLLFDQQLTPLVASYGAGPVLLFASLAVLSVAGTLTSGLWLALVVRYIDEQYAGVHVAAAGLFAASTFAATLGASTPVVLAGLVGSVVVWDAGAFGTRLRREVGTVAATRRTELTHTGGTVAVGGVGVALTVAVLGVARGSISPAPDTGYLTLLVALCAAVALVVSLR</sequence>
<reference evidence="2 3" key="1">
    <citation type="submission" date="2022-06" db="EMBL/GenBank/DDBJ databases">
        <title>Haloarcula sp. a new haloarchaeum isolate from saline soil.</title>
        <authorList>
            <person name="Strakova D."/>
            <person name="Galisteo C."/>
            <person name="Sanchez-Porro C."/>
            <person name="Ventosa A."/>
        </authorList>
    </citation>
    <scope>NUCLEOTIDE SEQUENCE [LARGE SCALE GENOMIC DNA]</scope>
    <source>
        <strain evidence="2 3">S1CR25-12</strain>
    </source>
</reference>
<accession>A0ABU2FCF0</accession>
<feature type="transmembrane region" description="Helical" evidence="1">
    <location>
        <begin position="324"/>
        <end position="344"/>
    </location>
</feature>
<evidence type="ECO:0000313" key="2">
    <source>
        <dbReference type="EMBL" id="MDS0259937.1"/>
    </source>
</evidence>
<evidence type="ECO:0000256" key="1">
    <source>
        <dbReference type="SAM" id="Phobius"/>
    </source>
</evidence>
<keyword evidence="1" id="KW-0472">Membrane</keyword>
<evidence type="ECO:0000313" key="3">
    <source>
        <dbReference type="Proteomes" id="UP001259659"/>
    </source>
</evidence>
<dbReference type="RefSeq" id="WP_310919590.1">
    <property type="nucleotide sequence ID" value="NZ_JAMQON010000002.1"/>
</dbReference>
<feature type="transmembrane region" description="Helical" evidence="1">
    <location>
        <begin position="246"/>
        <end position="265"/>
    </location>
</feature>
<dbReference type="Proteomes" id="UP001259659">
    <property type="component" value="Unassembled WGS sequence"/>
</dbReference>
<feature type="transmembrane region" description="Helical" evidence="1">
    <location>
        <begin position="415"/>
        <end position="435"/>
    </location>
</feature>